<evidence type="ECO:0000256" key="1">
    <source>
        <dbReference type="SAM" id="MobiDB-lite"/>
    </source>
</evidence>
<keyword evidence="4" id="KW-1185">Reference proteome</keyword>
<evidence type="ECO:0000313" key="3">
    <source>
        <dbReference type="EnsemblPlants" id="PAC:32981002.CDS.1"/>
    </source>
</evidence>
<feature type="compositionally biased region" description="Polar residues" evidence="1">
    <location>
        <begin position="83"/>
        <end position="99"/>
    </location>
</feature>
<dbReference type="Gramene" id="Pp3c18_7111V3.1">
    <property type="protein sequence ID" value="PAC:32981002.CDS.1"/>
    <property type="gene ID" value="Pp3c18_7111"/>
</dbReference>
<dbReference type="EMBL" id="ABEU02000018">
    <property type="protein sequence ID" value="PNR34931.1"/>
    <property type="molecule type" value="Genomic_DNA"/>
</dbReference>
<evidence type="ECO:0000313" key="4">
    <source>
        <dbReference type="Proteomes" id="UP000006727"/>
    </source>
</evidence>
<protein>
    <submittedName>
        <fullName evidence="2 3">Uncharacterized protein</fullName>
    </submittedName>
</protein>
<dbReference type="AlphaFoldDB" id="A9TRN3"/>
<organism evidence="2">
    <name type="scientific">Physcomitrium patens</name>
    <name type="common">Spreading-leaved earth moss</name>
    <name type="synonym">Physcomitrella patens</name>
    <dbReference type="NCBI Taxonomy" id="3218"/>
    <lineage>
        <taxon>Eukaryota</taxon>
        <taxon>Viridiplantae</taxon>
        <taxon>Streptophyta</taxon>
        <taxon>Embryophyta</taxon>
        <taxon>Bryophyta</taxon>
        <taxon>Bryophytina</taxon>
        <taxon>Bryopsida</taxon>
        <taxon>Funariidae</taxon>
        <taxon>Funariales</taxon>
        <taxon>Funariaceae</taxon>
        <taxon>Physcomitrium</taxon>
    </lineage>
</organism>
<name>A9TRN3_PHYPA</name>
<dbReference type="Proteomes" id="UP000006727">
    <property type="component" value="Chromosome 18"/>
</dbReference>
<proteinExistence type="predicted"/>
<evidence type="ECO:0000313" key="2">
    <source>
        <dbReference type="EMBL" id="PNR34931.1"/>
    </source>
</evidence>
<reference evidence="2 4" key="2">
    <citation type="journal article" date="2018" name="Plant J.">
        <title>The Physcomitrella patens chromosome-scale assembly reveals moss genome structure and evolution.</title>
        <authorList>
            <person name="Lang D."/>
            <person name="Ullrich K.K."/>
            <person name="Murat F."/>
            <person name="Fuchs J."/>
            <person name="Jenkins J."/>
            <person name="Haas F.B."/>
            <person name="Piednoel M."/>
            <person name="Gundlach H."/>
            <person name="Van Bel M."/>
            <person name="Meyberg R."/>
            <person name="Vives C."/>
            <person name="Morata J."/>
            <person name="Symeonidi A."/>
            <person name="Hiss M."/>
            <person name="Muchero W."/>
            <person name="Kamisugi Y."/>
            <person name="Saleh O."/>
            <person name="Blanc G."/>
            <person name="Decker E.L."/>
            <person name="van Gessel N."/>
            <person name="Grimwood J."/>
            <person name="Hayes R.D."/>
            <person name="Graham S.W."/>
            <person name="Gunter L.E."/>
            <person name="McDaniel S.F."/>
            <person name="Hoernstein S.N.W."/>
            <person name="Larsson A."/>
            <person name="Li F.W."/>
            <person name="Perroud P.F."/>
            <person name="Phillips J."/>
            <person name="Ranjan P."/>
            <person name="Rokshar D.S."/>
            <person name="Rothfels C.J."/>
            <person name="Schneider L."/>
            <person name="Shu S."/>
            <person name="Stevenson D.W."/>
            <person name="Thummler F."/>
            <person name="Tillich M."/>
            <person name="Villarreal Aguilar J.C."/>
            <person name="Widiez T."/>
            <person name="Wong G.K."/>
            <person name="Wymore A."/>
            <person name="Zhang Y."/>
            <person name="Zimmer A.D."/>
            <person name="Quatrano R.S."/>
            <person name="Mayer K.F.X."/>
            <person name="Goodstein D."/>
            <person name="Casacuberta J.M."/>
            <person name="Vandepoele K."/>
            <person name="Reski R."/>
            <person name="Cuming A.C."/>
            <person name="Tuskan G.A."/>
            <person name="Maumus F."/>
            <person name="Salse J."/>
            <person name="Schmutz J."/>
            <person name="Rensing S.A."/>
        </authorList>
    </citation>
    <scope>NUCLEOTIDE SEQUENCE [LARGE SCALE GENOMIC DNA]</scope>
    <source>
        <strain evidence="3 4">cv. Gransden 2004</strain>
    </source>
</reference>
<reference evidence="3" key="3">
    <citation type="submission" date="2020-12" db="UniProtKB">
        <authorList>
            <consortium name="EnsemblPlants"/>
        </authorList>
    </citation>
    <scope>IDENTIFICATION</scope>
</reference>
<accession>A9TRN3</accession>
<feature type="compositionally biased region" description="Basic residues" evidence="1">
    <location>
        <begin position="109"/>
        <end position="121"/>
    </location>
</feature>
<dbReference type="EnsemblPlants" id="Pp3c18_7111V3.1">
    <property type="protein sequence ID" value="PAC:32981002.CDS.1"/>
    <property type="gene ID" value="Pp3c18_7111"/>
</dbReference>
<dbReference type="InParanoid" id="A9TRN3"/>
<reference evidence="2 4" key="1">
    <citation type="journal article" date="2008" name="Science">
        <title>The Physcomitrella genome reveals evolutionary insights into the conquest of land by plants.</title>
        <authorList>
            <person name="Rensing S."/>
            <person name="Lang D."/>
            <person name="Zimmer A."/>
            <person name="Terry A."/>
            <person name="Salamov A."/>
            <person name="Shapiro H."/>
            <person name="Nishiyama T."/>
            <person name="Perroud P.-F."/>
            <person name="Lindquist E."/>
            <person name="Kamisugi Y."/>
            <person name="Tanahashi T."/>
            <person name="Sakakibara K."/>
            <person name="Fujita T."/>
            <person name="Oishi K."/>
            <person name="Shin-I T."/>
            <person name="Kuroki Y."/>
            <person name="Toyoda A."/>
            <person name="Suzuki Y."/>
            <person name="Hashimoto A."/>
            <person name="Yamaguchi K."/>
            <person name="Sugano A."/>
            <person name="Kohara Y."/>
            <person name="Fujiyama A."/>
            <person name="Anterola A."/>
            <person name="Aoki S."/>
            <person name="Ashton N."/>
            <person name="Barbazuk W.B."/>
            <person name="Barker E."/>
            <person name="Bennetzen J."/>
            <person name="Bezanilla M."/>
            <person name="Blankenship R."/>
            <person name="Cho S.H."/>
            <person name="Dutcher S."/>
            <person name="Estelle M."/>
            <person name="Fawcett J.A."/>
            <person name="Gundlach H."/>
            <person name="Hanada K."/>
            <person name="Heyl A."/>
            <person name="Hicks K.A."/>
            <person name="Hugh J."/>
            <person name="Lohr M."/>
            <person name="Mayer K."/>
            <person name="Melkozernov A."/>
            <person name="Murata T."/>
            <person name="Nelson D."/>
            <person name="Pils B."/>
            <person name="Prigge M."/>
            <person name="Reiss B."/>
            <person name="Renner T."/>
            <person name="Rombauts S."/>
            <person name="Rushton P."/>
            <person name="Sanderfoot A."/>
            <person name="Schween G."/>
            <person name="Shiu S.-H."/>
            <person name="Stueber K."/>
            <person name="Theodoulou F.L."/>
            <person name="Tu H."/>
            <person name="Van de Peer Y."/>
            <person name="Verrier P.J."/>
            <person name="Waters E."/>
            <person name="Wood A."/>
            <person name="Yang L."/>
            <person name="Cove D."/>
            <person name="Cuming A."/>
            <person name="Hasebe M."/>
            <person name="Lucas S."/>
            <person name="Mishler D.B."/>
            <person name="Reski R."/>
            <person name="Grigoriev I."/>
            <person name="Quatrano R.S."/>
            <person name="Boore J.L."/>
        </authorList>
    </citation>
    <scope>NUCLEOTIDE SEQUENCE [LARGE SCALE GENOMIC DNA]</scope>
    <source>
        <strain evidence="3 4">cv. Gransden 2004</strain>
    </source>
</reference>
<feature type="region of interest" description="Disordered" evidence="1">
    <location>
        <begin position="83"/>
        <end position="121"/>
    </location>
</feature>
<gene>
    <name evidence="2" type="ORF">PHYPA_022830</name>
</gene>
<sequence>MEDSISDLDNAATSPPPCISLTSTRPACFLTHRGVNTSSIAHSQNRFTATSITTTCLRDHTADNELSPWATTGVALNPEAINTSTSSQQSDRPSNQSFKPKNEFAQARGRQRPWAHSWHKPGDRHHRCMNLIKCKLRLNNWTLSLFGYFVNEIDTLQARS</sequence>